<dbReference type="AlphaFoldDB" id="A0A8R2GA52"/>
<name>A0A8R2GA52_BOMMO</name>
<evidence type="ECO:0000256" key="2">
    <source>
        <dbReference type="ARBA" id="ARBA00008670"/>
    </source>
</evidence>
<dbReference type="OrthoDB" id="5947373at2759"/>
<dbReference type="PANTHER" id="PTHR15151">
    <property type="entry name" value="PROTEIN EIGER"/>
    <property type="match status" value="1"/>
</dbReference>
<dbReference type="Gene3D" id="2.60.120.40">
    <property type="match status" value="1"/>
</dbReference>
<keyword evidence="5" id="KW-1015">Disulfide bond</keyword>
<keyword evidence="10" id="KW-1185">Reference proteome</keyword>
<dbReference type="InterPro" id="IPR006052">
    <property type="entry name" value="TNF_dom"/>
</dbReference>
<evidence type="ECO:0000259" key="8">
    <source>
        <dbReference type="PROSITE" id="PS50049"/>
    </source>
</evidence>
<evidence type="ECO:0000256" key="4">
    <source>
        <dbReference type="ARBA" id="ARBA00022525"/>
    </source>
</evidence>
<keyword evidence="7" id="KW-0472">Membrane</keyword>
<evidence type="ECO:0000256" key="7">
    <source>
        <dbReference type="SAM" id="Phobius"/>
    </source>
</evidence>
<comment type="similarity">
    <text evidence="2">Belongs to the tumor necrosis factor family.</text>
</comment>
<dbReference type="Pfam" id="PF00229">
    <property type="entry name" value="TNF"/>
    <property type="match status" value="1"/>
</dbReference>
<dbReference type="GO" id="GO:0016020">
    <property type="term" value="C:membrane"/>
    <property type="evidence" value="ECO:0007669"/>
    <property type="project" value="InterPro"/>
</dbReference>
<dbReference type="PROSITE" id="PS00251">
    <property type="entry name" value="THD_1"/>
    <property type="match status" value="1"/>
</dbReference>
<dbReference type="PROSITE" id="PS50049">
    <property type="entry name" value="THD_2"/>
    <property type="match status" value="1"/>
</dbReference>
<dbReference type="InterPro" id="IPR051748">
    <property type="entry name" value="TNF_Ligand_Superfamily"/>
</dbReference>
<dbReference type="GO" id="GO:0005125">
    <property type="term" value="F:cytokine activity"/>
    <property type="evidence" value="ECO:0007669"/>
    <property type="project" value="UniProtKB-KW"/>
</dbReference>
<evidence type="ECO:0000313" key="9">
    <source>
        <dbReference type="EnsemblMetazoa" id="XP_012549109.1"/>
    </source>
</evidence>
<comment type="subcellular location">
    <subcellularLocation>
        <location evidence="1">Secreted</location>
    </subcellularLocation>
</comment>
<dbReference type="SMR" id="A0A8R2GA52"/>
<accession>A0A8R2GA52</accession>
<evidence type="ECO:0000256" key="1">
    <source>
        <dbReference type="ARBA" id="ARBA00004613"/>
    </source>
</evidence>
<proteinExistence type="inferred from homology"/>
<dbReference type="GO" id="GO:0005164">
    <property type="term" value="F:tumor necrosis factor receptor binding"/>
    <property type="evidence" value="ECO:0007669"/>
    <property type="project" value="InterPro"/>
</dbReference>
<dbReference type="EnsemblMetazoa" id="XM_012693655.3">
    <property type="protein sequence ID" value="XP_012549109.1"/>
    <property type="gene ID" value="LOC100862755"/>
</dbReference>
<keyword evidence="4" id="KW-0964">Secreted</keyword>
<keyword evidence="6" id="KW-0325">Glycoprotein</keyword>
<feature type="domain" description="THD" evidence="8">
    <location>
        <begin position="184"/>
        <end position="328"/>
    </location>
</feature>
<evidence type="ECO:0000256" key="5">
    <source>
        <dbReference type="ARBA" id="ARBA00023157"/>
    </source>
</evidence>
<dbReference type="PANTHER" id="PTHR15151:SF24">
    <property type="entry name" value="A PROLIFERATION-INDUCING LIGAND-LIKE PROTEIN-RELATED"/>
    <property type="match status" value="1"/>
</dbReference>
<organism evidence="9 10">
    <name type="scientific">Bombyx mori</name>
    <name type="common">Silk moth</name>
    <dbReference type="NCBI Taxonomy" id="7091"/>
    <lineage>
        <taxon>Eukaryota</taxon>
        <taxon>Metazoa</taxon>
        <taxon>Ecdysozoa</taxon>
        <taxon>Arthropoda</taxon>
        <taxon>Hexapoda</taxon>
        <taxon>Insecta</taxon>
        <taxon>Pterygota</taxon>
        <taxon>Neoptera</taxon>
        <taxon>Endopterygota</taxon>
        <taxon>Lepidoptera</taxon>
        <taxon>Glossata</taxon>
        <taxon>Ditrysia</taxon>
        <taxon>Bombycoidea</taxon>
        <taxon>Bombycidae</taxon>
        <taxon>Bombycinae</taxon>
        <taxon>Bombyx</taxon>
    </lineage>
</organism>
<evidence type="ECO:0000313" key="10">
    <source>
        <dbReference type="Proteomes" id="UP000005204"/>
    </source>
</evidence>
<reference evidence="9" key="2">
    <citation type="submission" date="2022-06" db="UniProtKB">
        <authorList>
            <consortium name="EnsemblMetazoa"/>
        </authorList>
    </citation>
    <scope>IDENTIFICATION</scope>
    <source>
        <strain evidence="9">p50T (Dazao)</strain>
    </source>
</reference>
<dbReference type="GO" id="GO:0005615">
    <property type="term" value="C:extracellular space"/>
    <property type="evidence" value="ECO:0007669"/>
    <property type="project" value="UniProtKB-KW"/>
</dbReference>
<dbReference type="Proteomes" id="UP000005204">
    <property type="component" value="Unassembled WGS sequence"/>
</dbReference>
<dbReference type="SUPFAM" id="SSF49842">
    <property type="entry name" value="TNF-like"/>
    <property type="match status" value="1"/>
</dbReference>
<protein>
    <recommendedName>
        <fullName evidence="8">THD domain-containing protein</fullName>
    </recommendedName>
</protein>
<keyword evidence="7" id="KW-0812">Transmembrane</keyword>
<keyword evidence="3" id="KW-0202">Cytokine</keyword>
<keyword evidence="7" id="KW-1133">Transmembrane helix</keyword>
<sequence length="330" mass="37641">MDVERKIHLGEGVPLNSSGANIFLNTGKSKDAKLGSRDCPVIHLKTEKPSDLGVHINTTFSIASSKKIKLLFILNFMLSVICMVLSCSIAFYYWNEMILMRRQLDMIKDHFMFQNIGHETLVQSALVAPKSQSSDREPRMNNENAKKYFVEDLGEDMLLVDSRKKNMTQDILDNNISVLQKDLLVVHFNGAYQEKNMSTQSLMGPWVRDTEVSSKQSDEKIKLNSDFNYVTINESGLYLVYTQVVYLTKESNCYFVWAHQPDKEPRLLSTCATGDDSSRRPIAKSQMSCSVQTVARLYKGDTVNIAQREPNRRVWLRPGYSYFGFVKLSS</sequence>
<dbReference type="GO" id="GO:0006955">
    <property type="term" value="P:immune response"/>
    <property type="evidence" value="ECO:0007669"/>
    <property type="project" value="InterPro"/>
</dbReference>
<reference evidence="10" key="1">
    <citation type="journal article" date="2008" name="Insect Biochem. Mol. Biol.">
        <title>The genome of a lepidopteran model insect, the silkworm Bombyx mori.</title>
        <authorList>
            <consortium name="International Silkworm Genome Consortium"/>
        </authorList>
    </citation>
    <scope>NUCLEOTIDE SEQUENCE [LARGE SCALE GENOMIC DNA]</scope>
    <source>
        <strain evidence="10">p50T</strain>
    </source>
</reference>
<dbReference type="InterPro" id="IPR021184">
    <property type="entry name" value="TNF_CS"/>
</dbReference>
<feature type="transmembrane region" description="Helical" evidence="7">
    <location>
        <begin position="70"/>
        <end position="94"/>
    </location>
</feature>
<evidence type="ECO:0000256" key="6">
    <source>
        <dbReference type="ARBA" id="ARBA00023180"/>
    </source>
</evidence>
<evidence type="ECO:0000256" key="3">
    <source>
        <dbReference type="ARBA" id="ARBA00022514"/>
    </source>
</evidence>
<gene>
    <name evidence="9" type="primary">100862755</name>
</gene>
<dbReference type="InterPro" id="IPR008983">
    <property type="entry name" value="Tumour_necrosis_fac-like_dom"/>
</dbReference>